<proteinExistence type="predicted"/>
<evidence type="ECO:0000313" key="2">
    <source>
        <dbReference type="Proteomes" id="UP001175271"/>
    </source>
</evidence>
<reference evidence="1" key="1">
    <citation type="submission" date="2023-06" db="EMBL/GenBank/DDBJ databases">
        <title>Genomic analysis of the entomopathogenic nematode Steinernema hermaphroditum.</title>
        <authorList>
            <person name="Schwarz E.M."/>
            <person name="Heppert J.K."/>
            <person name="Baniya A."/>
            <person name="Schwartz H.T."/>
            <person name="Tan C.-H."/>
            <person name="Antoshechkin I."/>
            <person name="Sternberg P.W."/>
            <person name="Goodrich-Blair H."/>
            <person name="Dillman A.R."/>
        </authorList>
    </citation>
    <scope>NUCLEOTIDE SEQUENCE</scope>
    <source>
        <strain evidence="1">PS9179</strain>
        <tissue evidence="1">Whole animal</tissue>
    </source>
</reference>
<name>A0AA39IFK1_9BILA</name>
<sequence length="74" mass="8335">MIVVKEAQVEAQAHPPALSSCPEKFIKLETRIKYGKKEEEYARPHSGPQFVSWGCRCMCPDPVNVSFPVKDVLC</sequence>
<protein>
    <submittedName>
        <fullName evidence="1">Uncharacterized protein</fullName>
    </submittedName>
</protein>
<gene>
    <name evidence="1" type="ORF">QR680_007411</name>
</gene>
<evidence type="ECO:0000313" key="1">
    <source>
        <dbReference type="EMBL" id="KAK0422172.1"/>
    </source>
</evidence>
<dbReference type="EMBL" id="JAUCMV010000001">
    <property type="protein sequence ID" value="KAK0422172.1"/>
    <property type="molecule type" value="Genomic_DNA"/>
</dbReference>
<accession>A0AA39IFK1</accession>
<organism evidence="1 2">
    <name type="scientific">Steinernema hermaphroditum</name>
    <dbReference type="NCBI Taxonomy" id="289476"/>
    <lineage>
        <taxon>Eukaryota</taxon>
        <taxon>Metazoa</taxon>
        <taxon>Ecdysozoa</taxon>
        <taxon>Nematoda</taxon>
        <taxon>Chromadorea</taxon>
        <taxon>Rhabditida</taxon>
        <taxon>Tylenchina</taxon>
        <taxon>Panagrolaimomorpha</taxon>
        <taxon>Strongyloidoidea</taxon>
        <taxon>Steinernematidae</taxon>
        <taxon>Steinernema</taxon>
    </lineage>
</organism>
<comment type="caution">
    <text evidence="1">The sequence shown here is derived from an EMBL/GenBank/DDBJ whole genome shotgun (WGS) entry which is preliminary data.</text>
</comment>
<dbReference type="Proteomes" id="UP001175271">
    <property type="component" value="Unassembled WGS sequence"/>
</dbReference>
<dbReference type="AlphaFoldDB" id="A0AA39IFK1"/>
<dbReference type="PROSITE" id="PS51257">
    <property type="entry name" value="PROKAR_LIPOPROTEIN"/>
    <property type="match status" value="1"/>
</dbReference>
<keyword evidence="2" id="KW-1185">Reference proteome</keyword>